<dbReference type="EMBL" id="CH473948">
    <property type="protein sequence ID" value="EDM05053.1"/>
    <property type="molecule type" value="Genomic_DNA"/>
</dbReference>
<evidence type="ECO:0000313" key="2">
    <source>
        <dbReference type="Proteomes" id="UP000234681"/>
    </source>
</evidence>
<gene>
    <name evidence="1" type="ORF">rCG_35176</name>
</gene>
<dbReference type="Proteomes" id="UP000234681">
    <property type="component" value="Chromosome 10"/>
</dbReference>
<reference evidence="1 2" key="1">
    <citation type="submission" date="2005-07" db="EMBL/GenBank/DDBJ databases">
        <authorList>
            <person name="Mural R.J."/>
            <person name="Li P.W."/>
            <person name="Adams M.D."/>
            <person name="Amanatides P.G."/>
            <person name="Baden-Tillson H."/>
            <person name="Barnstead M."/>
            <person name="Chin S.H."/>
            <person name="Dew I."/>
            <person name="Evans C.A."/>
            <person name="Ferriera S."/>
            <person name="Flanigan M."/>
            <person name="Fosler C."/>
            <person name="Glodek A."/>
            <person name="Gu Z."/>
            <person name="Holt R.A."/>
            <person name="Jennings D."/>
            <person name="Kraft C.L."/>
            <person name="Lu F."/>
            <person name="Nguyen T."/>
            <person name="Nusskern D.R."/>
            <person name="Pfannkoch C.M."/>
            <person name="Sitter C."/>
            <person name="Sutton G.G."/>
            <person name="Venter J.C."/>
            <person name="Wang Z."/>
            <person name="Woodage T."/>
            <person name="Zheng X.H."/>
            <person name="Zhong F."/>
        </authorList>
    </citation>
    <scope>NUCLEOTIDE SEQUENCE [LARGE SCALE GENOMIC DNA]</scope>
    <source>
        <strain>BN</strain>
        <strain evidence="2">Sprague-Dawley</strain>
    </source>
</reference>
<protein>
    <submittedName>
        <fullName evidence="1">RCG35176</fullName>
    </submittedName>
</protein>
<accession>A6HG98</accession>
<name>A6HG98_RAT</name>
<proteinExistence type="predicted"/>
<evidence type="ECO:0000313" key="1">
    <source>
        <dbReference type="EMBL" id="EDM05053.1"/>
    </source>
</evidence>
<sequence length="100" mass="11531">MGELVTFMEFLQKSPIFTADWHLFVYREAFRWHLPRCSWWGHNVDSTEACDELWTVCLVLLFPQVCLLTLKKIKPTAKDSSTLSVLPWLLPNEPSGGAHV</sequence>
<dbReference type="AlphaFoldDB" id="A6HG98"/>
<organism evidence="1 2">
    <name type="scientific">Rattus norvegicus</name>
    <name type="common">Rat</name>
    <dbReference type="NCBI Taxonomy" id="10116"/>
    <lineage>
        <taxon>Eukaryota</taxon>
        <taxon>Metazoa</taxon>
        <taxon>Chordata</taxon>
        <taxon>Craniata</taxon>
        <taxon>Vertebrata</taxon>
        <taxon>Euteleostomi</taxon>
        <taxon>Mammalia</taxon>
        <taxon>Eutheria</taxon>
        <taxon>Euarchontoglires</taxon>
        <taxon>Glires</taxon>
        <taxon>Rodentia</taxon>
        <taxon>Myomorpha</taxon>
        <taxon>Muroidea</taxon>
        <taxon>Muridae</taxon>
        <taxon>Murinae</taxon>
        <taxon>Rattus</taxon>
    </lineage>
</organism>